<comment type="caution">
    <text evidence="3">The sequence shown here is derived from an EMBL/GenBank/DDBJ whole genome shotgun (WGS) entry which is preliminary data.</text>
</comment>
<evidence type="ECO:0000313" key="4">
    <source>
        <dbReference type="Proteomes" id="UP001218788"/>
    </source>
</evidence>
<reference evidence="3 4" key="1">
    <citation type="submission" date="2022-10" db="EMBL/GenBank/DDBJ databases">
        <title>Alteromonas sp. chi3 Genome sequencing.</title>
        <authorList>
            <person name="Park S."/>
        </authorList>
    </citation>
    <scope>NUCLEOTIDE SEQUENCE [LARGE SCALE GENOMIC DNA]</scope>
    <source>
        <strain evidence="4">chi3</strain>
    </source>
</reference>
<feature type="domain" description="DUF7380" evidence="2">
    <location>
        <begin position="12"/>
        <end position="164"/>
    </location>
</feature>
<dbReference type="InterPro" id="IPR055804">
    <property type="entry name" value="DUF7380"/>
</dbReference>
<dbReference type="RefSeq" id="WP_273642858.1">
    <property type="nucleotide sequence ID" value="NZ_JAQQXP010000004.1"/>
</dbReference>
<feature type="domain" description="DUF4209" evidence="1">
    <location>
        <begin position="477"/>
        <end position="567"/>
    </location>
</feature>
<organism evidence="3 4">
    <name type="scientific">Alteromonas gilva</name>
    <dbReference type="NCBI Taxonomy" id="2987522"/>
    <lineage>
        <taxon>Bacteria</taxon>
        <taxon>Pseudomonadati</taxon>
        <taxon>Pseudomonadota</taxon>
        <taxon>Gammaproteobacteria</taxon>
        <taxon>Alteromonadales</taxon>
        <taxon>Alteromonadaceae</taxon>
        <taxon>Alteromonas/Salinimonas group</taxon>
        <taxon>Alteromonas</taxon>
    </lineage>
</organism>
<name>A0ABT5L8V7_9ALTE</name>
<dbReference type="Proteomes" id="UP001218788">
    <property type="component" value="Unassembled WGS sequence"/>
</dbReference>
<dbReference type="EMBL" id="JAQQXP010000004">
    <property type="protein sequence ID" value="MDC8832956.1"/>
    <property type="molecule type" value="Genomic_DNA"/>
</dbReference>
<evidence type="ECO:0000313" key="3">
    <source>
        <dbReference type="EMBL" id="MDC8832956.1"/>
    </source>
</evidence>
<dbReference type="InterPro" id="IPR025209">
    <property type="entry name" value="DUF4209"/>
</dbReference>
<accession>A0ABT5L8V7</accession>
<keyword evidence="4" id="KW-1185">Reference proteome</keyword>
<gene>
    <name evidence="3" type="ORF">OIK42_19555</name>
</gene>
<evidence type="ECO:0000259" key="1">
    <source>
        <dbReference type="Pfam" id="PF13910"/>
    </source>
</evidence>
<protein>
    <submittedName>
        <fullName evidence="3">DUF4209 domain-containing protein</fullName>
    </submittedName>
</protein>
<evidence type="ECO:0000259" key="2">
    <source>
        <dbReference type="Pfam" id="PF24098"/>
    </source>
</evidence>
<proteinExistence type="predicted"/>
<dbReference type="Pfam" id="PF13910">
    <property type="entry name" value="DUF4209"/>
    <property type="match status" value="1"/>
</dbReference>
<dbReference type="Pfam" id="PF24098">
    <property type="entry name" value="DUF7380"/>
    <property type="match status" value="1"/>
</dbReference>
<sequence length="585" mass="65732">MTANERAANIADDVIVQSDRYDCDYYQGDLRQRCDDEALTENERACLKTLAAIASYHSKYEDAGSPYGPLIQTADGRSPIPSDMVEDELQELKTTVQYLNPSVLRARVFDVLWLRSRDPKHAWTAIQEFLTCAKTHFDIEHWTYCAEYAERALRLAALFRRKEAKYFKSVYNLLLSWVRDYSAEDKKFLTARSISLLLDFGSDDTDELLSIAKESAERAENEGDFHRAEEYWKLAVQAARKSKNEDEVNQAQASLAETLASNARNLGGGMSAAHWMQQAVEAYKAVPGSKKRRDELYGELLEFQAQSLNEMGKFETPIDMSSCIAQTVETISGKTFREALFAFAFGVTKVPDYKSLEKQAEELAHRFPLSQLFGAVHLDGEGKVIAKSGGSFETGAVTNHNLYRYAALEHQVSVAGCILPAADILRVEHPISLTELESLTANNPFIAPSQQRMWAQGLIAGLNEDYEIALPIIVPLLENSLRHVLKSFGERVSTLNTHGVQEELRITAILDHETTLEVFGYDLVMDLKGLLLERTYGNLRNKVAHGLGVTGTYYSATAIYLWWLCFRLVLTPYAKQLSSPETTEI</sequence>